<reference evidence="1 2" key="1">
    <citation type="submission" date="2019-03" db="EMBL/GenBank/DDBJ databases">
        <title>Genomic Encyclopedia of Type Strains, Phase IV (KMG-IV): sequencing the most valuable type-strain genomes for metagenomic binning, comparative biology and taxonomic classification.</title>
        <authorList>
            <person name="Goeker M."/>
        </authorList>
    </citation>
    <scope>NUCLEOTIDE SEQUENCE [LARGE SCALE GENOMIC DNA]</scope>
    <source>
        <strain evidence="1 2">DSM 100556</strain>
    </source>
</reference>
<dbReference type="AlphaFoldDB" id="A0A4R1QT16"/>
<dbReference type="Gene3D" id="3.40.50.12780">
    <property type="entry name" value="N-terminal domain of ligase-like"/>
    <property type="match status" value="1"/>
</dbReference>
<dbReference type="STRING" id="1469948.GCA_000732725_00570"/>
<gene>
    <name evidence="1" type="ORF">EDD76_11218</name>
</gene>
<dbReference type="InterPro" id="IPR053158">
    <property type="entry name" value="CapK_Type1_Caps_Biosynth"/>
</dbReference>
<evidence type="ECO:0000313" key="1">
    <source>
        <dbReference type="EMBL" id="TCL56191.1"/>
    </source>
</evidence>
<evidence type="ECO:0000313" key="2">
    <source>
        <dbReference type="Proteomes" id="UP000295718"/>
    </source>
</evidence>
<protein>
    <recommendedName>
        <fullName evidence="3">Phenylacetate-CoA ligase</fullName>
    </recommendedName>
</protein>
<dbReference type="EMBL" id="SLUO01000012">
    <property type="protein sequence ID" value="TCL56191.1"/>
    <property type="molecule type" value="Genomic_DNA"/>
</dbReference>
<proteinExistence type="predicted"/>
<organism evidence="1 2">
    <name type="scientific">Kineothrix alysoides</name>
    <dbReference type="NCBI Taxonomy" id="1469948"/>
    <lineage>
        <taxon>Bacteria</taxon>
        <taxon>Bacillati</taxon>
        <taxon>Bacillota</taxon>
        <taxon>Clostridia</taxon>
        <taxon>Lachnospirales</taxon>
        <taxon>Lachnospiraceae</taxon>
        <taxon>Kineothrix</taxon>
    </lineage>
</organism>
<keyword evidence="2" id="KW-1185">Reference proteome</keyword>
<dbReference type="RefSeq" id="WP_031389333.1">
    <property type="nucleotide sequence ID" value="NZ_JPNB01000001.1"/>
</dbReference>
<dbReference type="SUPFAM" id="SSF56801">
    <property type="entry name" value="Acetyl-CoA synthetase-like"/>
    <property type="match status" value="1"/>
</dbReference>
<dbReference type="Proteomes" id="UP000295718">
    <property type="component" value="Unassembled WGS sequence"/>
</dbReference>
<dbReference type="PANTHER" id="PTHR36932:SF1">
    <property type="entry name" value="CAPSULAR POLYSACCHARIDE BIOSYNTHESIS PROTEIN"/>
    <property type="match status" value="1"/>
</dbReference>
<dbReference type="OrthoDB" id="580775at2"/>
<sequence>MTNNDLIQHINYLKDNNIFYSKYFQDHVDCNTIEEIYSNMPVITKNIIEDNIREYITKDFMPYMDSKSLIDIFHDVKHLSGNYDREIIDNEKRWFLESTTGSTGYPFTVLKTSSEKLWESKYLIEKRKTIDSNANMKNGFLLLEPIDPILKKIRYRSTLEMDMPLIFNHLVATRPRWILCTTLVLRKLYEFIINNNFVDKVRDLRISFIETTSQKLYDYEIKEISECFNSRIINQYGCREVWNLGYDCLYGNMHTNNQYIKLDLVDNNGNLIEKSNALGDVIITSKLHKSFPFFKYYLGDAATLSYEKCKCGNESPIINLCGGREKDKLINTKYFGTEIFRKVLRGIHYKYSYYNLTKIKIIQDQPYHITVYCLVDYNYRKEFRKTFLEISSFQIENFDCFQISFFYTYPYSDENEGLKPEIFTNIL</sequence>
<comment type="caution">
    <text evidence="1">The sequence shown here is derived from an EMBL/GenBank/DDBJ whole genome shotgun (WGS) entry which is preliminary data.</text>
</comment>
<dbReference type="InterPro" id="IPR042099">
    <property type="entry name" value="ANL_N_sf"/>
</dbReference>
<dbReference type="PANTHER" id="PTHR36932">
    <property type="entry name" value="CAPSULAR POLYSACCHARIDE BIOSYNTHESIS PROTEIN"/>
    <property type="match status" value="1"/>
</dbReference>
<accession>A0A4R1QT16</accession>
<evidence type="ECO:0008006" key="3">
    <source>
        <dbReference type="Google" id="ProtNLM"/>
    </source>
</evidence>
<name>A0A4R1QT16_9FIRM</name>